<comment type="caution">
    <text evidence="1">The sequence shown here is derived from an EMBL/GenBank/DDBJ whole genome shotgun (WGS) entry which is preliminary data.</text>
</comment>
<evidence type="ECO:0000313" key="2">
    <source>
        <dbReference type="Proteomes" id="UP001497680"/>
    </source>
</evidence>
<accession>A0ACC0D4R0</accession>
<proteinExistence type="predicted"/>
<keyword evidence="2" id="KW-1185">Reference proteome</keyword>
<sequence length="215" mass="24099">MMILTFKIFAFILYNCLVFAQDSDRLPLSYRPSPDNLYEPPRSGDSVSLFDYVNSRNDLTVLARVISECAGFAQAFDTVPTWNFTFFAPSDTAFNQTGEYFNTFAETPKGKWWLGNLIQHHYIPNSQLSVSSFSTNFTRVQTGTFLYIGAQVIDGKLVLNRAATVVESDVPVTNGLVHIVDRIIDPSTMIFEADIDKTKQNFIAGSCSNPDLPYC</sequence>
<evidence type="ECO:0000313" key="1">
    <source>
        <dbReference type="EMBL" id="KAI6087340.1"/>
    </source>
</evidence>
<gene>
    <name evidence="1" type="ORF">F4821DRAFT_258998</name>
</gene>
<name>A0ACC0D4R0_9PEZI</name>
<organism evidence="1 2">
    <name type="scientific">Hypoxylon rubiginosum</name>
    <dbReference type="NCBI Taxonomy" id="110542"/>
    <lineage>
        <taxon>Eukaryota</taxon>
        <taxon>Fungi</taxon>
        <taxon>Dikarya</taxon>
        <taxon>Ascomycota</taxon>
        <taxon>Pezizomycotina</taxon>
        <taxon>Sordariomycetes</taxon>
        <taxon>Xylariomycetidae</taxon>
        <taxon>Xylariales</taxon>
        <taxon>Hypoxylaceae</taxon>
        <taxon>Hypoxylon</taxon>
    </lineage>
</organism>
<dbReference type="EMBL" id="MU394308">
    <property type="protein sequence ID" value="KAI6087340.1"/>
    <property type="molecule type" value="Genomic_DNA"/>
</dbReference>
<dbReference type="Proteomes" id="UP001497680">
    <property type="component" value="Unassembled WGS sequence"/>
</dbReference>
<protein>
    <submittedName>
        <fullName evidence="1">FAS1 domain-containing protein</fullName>
    </submittedName>
</protein>
<reference evidence="1 2" key="1">
    <citation type="journal article" date="2022" name="New Phytol.">
        <title>Ecological generalism drives hyperdiversity of secondary metabolite gene clusters in xylarialean endophytes.</title>
        <authorList>
            <person name="Franco M.E.E."/>
            <person name="Wisecaver J.H."/>
            <person name="Arnold A.E."/>
            <person name="Ju Y.M."/>
            <person name="Slot J.C."/>
            <person name="Ahrendt S."/>
            <person name="Moore L.P."/>
            <person name="Eastman K.E."/>
            <person name="Scott K."/>
            <person name="Konkel Z."/>
            <person name="Mondo S.J."/>
            <person name="Kuo A."/>
            <person name="Hayes R.D."/>
            <person name="Haridas S."/>
            <person name="Andreopoulos B."/>
            <person name="Riley R."/>
            <person name="LaButti K."/>
            <person name="Pangilinan J."/>
            <person name="Lipzen A."/>
            <person name="Amirebrahimi M."/>
            <person name="Yan J."/>
            <person name="Adam C."/>
            <person name="Keymanesh K."/>
            <person name="Ng V."/>
            <person name="Louie K."/>
            <person name="Northen T."/>
            <person name="Drula E."/>
            <person name="Henrissat B."/>
            <person name="Hsieh H.M."/>
            <person name="Youens-Clark K."/>
            <person name="Lutzoni F."/>
            <person name="Miadlikowska J."/>
            <person name="Eastwood D.C."/>
            <person name="Hamelin R.C."/>
            <person name="Grigoriev I.V."/>
            <person name="U'Ren J.M."/>
        </authorList>
    </citation>
    <scope>NUCLEOTIDE SEQUENCE [LARGE SCALE GENOMIC DNA]</scope>
    <source>
        <strain evidence="1 2">ER1909</strain>
    </source>
</reference>